<gene>
    <name evidence="1" type="ORF">NCTC12961_00509</name>
</gene>
<sequence length="51" mass="5266">MSAPSTAAKLGRAGLIILLAGQLLPMIDFSIVNVGLDAIAQSLGASRRSWN</sequence>
<organism evidence="1 2">
    <name type="scientific">Serratia plymuthica</name>
    <dbReference type="NCBI Taxonomy" id="82996"/>
    <lineage>
        <taxon>Bacteria</taxon>
        <taxon>Pseudomonadati</taxon>
        <taxon>Pseudomonadota</taxon>
        <taxon>Gammaproteobacteria</taxon>
        <taxon>Enterobacterales</taxon>
        <taxon>Yersiniaceae</taxon>
        <taxon>Serratia</taxon>
    </lineage>
</organism>
<proteinExistence type="predicted"/>
<evidence type="ECO:0000313" key="1">
    <source>
        <dbReference type="EMBL" id="SQI30300.1"/>
    </source>
</evidence>
<dbReference type="EMBL" id="LS483469">
    <property type="protein sequence ID" value="SQI30300.1"/>
    <property type="molecule type" value="Genomic_DNA"/>
</dbReference>
<protein>
    <submittedName>
        <fullName evidence="1">Uncharacterized protein</fullName>
    </submittedName>
</protein>
<accession>A0A2X4UBR6</accession>
<dbReference type="AlphaFoldDB" id="A0A2X4UBR6"/>
<reference evidence="1 2" key="1">
    <citation type="submission" date="2018-06" db="EMBL/GenBank/DDBJ databases">
        <authorList>
            <consortium name="Pathogen Informatics"/>
            <person name="Doyle S."/>
        </authorList>
    </citation>
    <scope>NUCLEOTIDE SEQUENCE [LARGE SCALE GENOMIC DNA]</scope>
    <source>
        <strain evidence="1 2">NCTC12961</strain>
    </source>
</reference>
<evidence type="ECO:0000313" key="2">
    <source>
        <dbReference type="Proteomes" id="UP000248897"/>
    </source>
</evidence>
<name>A0A2X4UBR6_SERPL</name>
<dbReference type="Proteomes" id="UP000248897">
    <property type="component" value="Chromosome 1"/>
</dbReference>